<reference evidence="7" key="1">
    <citation type="journal article" date="2021" name="IMA Fungus">
        <title>Genomic characterization of three marine fungi, including Emericellopsis atlantica sp. nov. with signatures of a generalist lifestyle and marine biomass degradation.</title>
        <authorList>
            <person name="Hagestad O.C."/>
            <person name="Hou L."/>
            <person name="Andersen J.H."/>
            <person name="Hansen E.H."/>
            <person name="Altermark B."/>
            <person name="Li C."/>
            <person name="Kuhnert E."/>
            <person name="Cox R.J."/>
            <person name="Crous P.W."/>
            <person name="Spatafora J.W."/>
            <person name="Lail K."/>
            <person name="Amirebrahimi M."/>
            <person name="Lipzen A."/>
            <person name="Pangilinan J."/>
            <person name="Andreopoulos W."/>
            <person name="Hayes R.D."/>
            <person name="Ng V."/>
            <person name="Grigoriev I.V."/>
            <person name="Jackson S.A."/>
            <person name="Sutton T.D.S."/>
            <person name="Dobson A.D.W."/>
            <person name="Rama T."/>
        </authorList>
    </citation>
    <scope>NUCLEOTIDE SEQUENCE</scope>
    <source>
        <strain evidence="7">TRa018bII</strain>
    </source>
</reference>
<keyword evidence="5" id="KW-0862">Zinc</keyword>
<evidence type="ECO:0000256" key="3">
    <source>
        <dbReference type="ARBA" id="ARBA00022723"/>
    </source>
</evidence>
<dbReference type="GO" id="GO:0046872">
    <property type="term" value="F:metal ion binding"/>
    <property type="evidence" value="ECO:0007669"/>
    <property type="project" value="UniProtKB-KW"/>
</dbReference>
<dbReference type="InterPro" id="IPR001279">
    <property type="entry name" value="Metallo-B-lactamas"/>
</dbReference>
<dbReference type="Gene3D" id="3.60.15.10">
    <property type="entry name" value="Ribonuclease Z/Hydroxyacylglutathione hydrolase-like"/>
    <property type="match status" value="1"/>
</dbReference>
<dbReference type="GO" id="GO:0016787">
    <property type="term" value="F:hydrolase activity"/>
    <property type="evidence" value="ECO:0007669"/>
    <property type="project" value="UniProtKB-KW"/>
</dbReference>
<evidence type="ECO:0000313" key="7">
    <source>
        <dbReference type="EMBL" id="KAG9228832.1"/>
    </source>
</evidence>
<evidence type="ECO:0000313" key="8">
    <source>
        <dbReference type="Proteomes" id="UP000824998"/>
    </source>
</evidence>
<dbReference type="Proteomes" id="UP000824998">
    <property type="component" value="Unassembled WGS sequence"/>
</dbReference>
<dbReference type="AlphaFoldDB" id="A0A9P7Y8J6"/>
<keyword evidence="3" id="KW-0479">Metal-binding</keyword>
<comment type="cofactor">
    <cofactor evidence="1">
        <name>Zn(2+)</name>
        <dbReference type="ChEBI" id="CHEBI:29105"/>
    </cofactor>
</comment>
<name>A0A9P7Y8J6_9HELO</name>
<comment type="caution">
    <text evidence="7">The sequence shown here is derived from an EMBL/GenBank/DDBJ whole genome shotgun (WGS) entry which is preliminary data.</text>
</comment>
<keyword evidence="8" id="KW-1185">Reference proteome</keyword>
<dbReference type="SMART" id="SM00849">
    <property type="entry name" value="Lactamase_B"/>
    <property type="match status" value="1"/>
</dbReference>
<gene>
    <name evidence="7" type="ORF">BJ875DRAFT_388584</name>
</gene>
<evidence type="ECO:0000256" key="5">
    <source>
        <dbReference type="ARBA" id="ARBA00022833"/>
    </source>
</evidence>
<dbReference type="OrthoDB" id="10250730at2759"/>
<dbReference type="PANTHER" id="PTHR42978">
    <property type="entry name" value="QUORUM-QUENCHING LACTONASE YTNP-RELATED-RELATED"/>
    <property type="match status" value="1"/>
</dbReference>
<feature type="domain" description="Metallo-beta-lactamase" evidence="6">
    <location>
        <begin position="47"/>
        <end position="268"/>
    </location>
</feature>
<dbReference type="SUPFAM" id="SSF56281">
    <property type="entry name" value="Metallo-hydrolase/oxidoreductase"/>
    <property type="match status" value="1"/>
</dbReference>
<dbReference type="InterPro" id="IPR051013">
    <property type="entry name" value="MBL_superfamily_lactonases"/>
</dbReference>
<proteinExistence type="inferred from homology"/>
<comment type="similarity">
    <text evidence="2">Belongs to the metallo-beta-lactamase superfamily.</text>
</comment>
<dbReference type="PANTHER" id="PTHR42978:SF2">
    <property type="entry name" value="102 KBASES UNSTABLE REGION: FROM 1 TO 119443"/>
    <property type="match status" value="1"/>
</dbReference>
<dbReference type="InterPro" id="IPR036866">
    <property type="entry name" value="RibonucZ/Hydroxyglut_hydro"/>
</dbReference>
<evidence type="ECO:0000259" key="6">
    <source>
        <dbReference type="SMART" id="SM00849"/>
    </source>
</evidence>
<evidence type="ECO:0000256" key="4">
    <source>
        <dbReference type="ARBA" id="ARBA00022801"/>
    </source>
</evidence>
<organism evidence="7 8">
    <name type="scientific">Amylocarpus encephaloides</name>
    <dbReference type="NCBI Taxonomy" id="45428"/>
    <lineage>
        <taxon>Eukaryota</taxon>
        <taxon>Fungi</taxon>
        <taxon>Dikarya</taxon>
        <taxon>Ascomycota</taxon>
        <taxon>Pezizomycotina</taxon>
        <taxon>Leotiomycetes</taxon>
        <taxon>Helotiales</taxon>
        <taxon>Helotiales incertae sedis</taxon>
        <taxon>Amylocarpus</taxon>
    </lineage>
</organism>
<keyword evidence="4" id="KW-0378">Hydrolase</keyword>
<dbReference type="EMBL" id="MU251854">
    <property type="protein sequence ID" value="KAG9228832.1"/>
    <property type="molecule type" value="Genomic_DNA"/>
</dbReference>
<accession>A0A9P7Y8J6</accession>
<protein>
    <submittedName>
        <fullName evidence="7">Metallo-beta-lactamase superfamily protein</fullName>
    </submittedName>
</protein>
<dbReference type="CDD" id="cd07729">
    <property type="entry name" value="AHL_lactonase_MBL-fold"/>
    <property type="match status" value="1"/>
</dbReference>
<sequence>MSISIEILQTGSVRLRPSAYSQPANHSVLSRRLKFLTDRTWHPNPLPVFSFLVHHPEGPILFDTGMSPSCNSPGYFPRWAPAIKWTSELLIEPHEGIVKQLREKGVKPQDLKAVVISHLHHDHAGGLKDLEDAPIYTSRTHWESFKNPIFAALEGAAPSHWPKTFPPLFLDPSGPPIGPFERSYPITADGRVVAVDTPGHTRGHVSLVVFGEGTTWFLTGDACFSLQGLDGEGTDGLNDDPKTAVETVRRIKGVTMGKGKGVVVLPSHDWGSVEWLRDGTVYKPTKLS</sequence>
<evidence type="ECO:0000256" key="2">
    <source>
        <dbReference type="ARBA" id="ARBA00007749"/>
    </source>
</evidence>
<evidence type="ECO:0000256" key="1">
    <source>
        <dbReference type="ARBA" id="ARBA00001947"/>
    </source>
</evidence>
<dbReference type="Pfam" id="PF00753">
    <property type="entry name" value="Lactamase_B"/>
    <property type="match status" value="1"/>
</dbReference>